<name>A0ACB8SE09_9AGAM</name>
<reference evidence="1" key="1">
    <citation type="submission" date="2021-02" db="EMBL/GenBank/DDBJ databases">
        <authorList>
            <consortium name="DOE Joint Genome Institute"/>
            <person name="Ahrendt S."/>
            <person name="Looney B.P."/>
            <person name="Miyauchi S."/>
            <person name="Morin E."/>
            <person name="Drula E."/>
            <person name="Courty P.E."/>
            <person name="Chicoki N."/>
            <person name="Fauchery L."/>
            <person name="Kohler A."/>
            <person name="Kuo A."/>
            <person name="Labutti K."/>
            <person name="Pangilinan J."/>
            <person name="Lipzen A."/>
            <person name="Riley R."/>
            <person name="Andreopoulos W."/>
            <person name="He G."/>
            <person name="Johnson J."/>
            <person name="Barry K.W."/>
            <person name="Grigoriev I.V."/>
            <person name="Nagy L."/>
            <person name="Hibbett D."/>
            <person name="Henrissat B."/>
            <person name="Matheny P.B."/>
            <person name="Labbe J."/>
            <person name="Martin F."/>
        </authorList>
    </citation>
    <scope>NUCLEOTIDE SEQUENCE</scope>
    <source>
        <strain evidence="1">FP105234-sp</strain>
    </source>
</reference>
<evidence type="ECO:0000313" key="2">
    <source>
        <dbReference type="Proteomes" id="UP000814033"/>
    </source>
</evidence>
<evidence type="ECO:0000313" key="1">
    <source>
        <dbReference type="EMBL" id="KAI0053956.1"/>
    </source>
</evidence>
<protein>
    <submittedName>
        <fullName evidence="1">Uncharacterized protein</fullName>
    </submittedName>
</protein>
<gene>
    <name evidence="1" type="ORF">FA95DRAFT_1568282</name>
</gene>
<keyword evidence="2" id="KW-1185">Reference proteome</keyword>
<comment type="caution">
    <text evidence="1">The sequence shown here is derived from an EMBL/GenBank/DDBJ whole genome shotgun (WGS) entry which is preliminary data.</text>
</comment>
<sequence length="361" mass="39036">MPSLQVVGLRAVHRDISRNIQIRANNSTTTVTQQVSPSPSADDFDDSAETSNVHLSTSVKSLIGVFAVVGCVILFISSWKIRASYRRKYRAAKGPVLVEKRKSEKNVYPITLADSNDLSAPHKAVLVPVVSTNPGVGWTPQIREVTLPNGLMVPPVAVTATPRTATEFGISPKSAQLNYDWTPPPPTYGSALLTNIPAPPPPPQQELPDVPPPTPVVASSKSKALSVKVAPKDTFEVPPIPSPSPRSASITASFSTNPAVSHGAQTSFGASFPGVGNALPRLMTVVTDFAGTRDDELAIRAGETLRLLEEFEDQWCLVQRVGRSDAEKGVIPRFCLSEREQFVEKQRRTMHNFAFTGVKRK</sequence>
<proteinExistence type="predicted"/>
<dbReference type="EMBL" id="MU275838">
    <property type="protein sequence ID" value="KAI0053956.1"/>
    <property type="molecule type" value="Genomic_DNA"/>
</dbReference>
<accession>A0ACB8SE09</accession>
<organism evidence="1 2">
    <name type="scientific">Auriscalpium vulgare</name>
    <dbReference type="NCBI Taxonomy" id="40419"/>
    <lineage>
        <taxon>Eukaryota</taxon>
        <taxon>Fungi</taxon>
        <taxon>Dikarya</taxon>
        <taxon>Basidiomycota</taxon>
        <taxon>Agaricomycotina</taxon>
        <taxon>Agaricomycetes</taxon>
        <taxon>Russulales</taxon>
        <taxon>Auriscalpiaceae</taxon>
        <taxon>Auriscalpium</taxon>
    </lineage>
</organism>
<dbReference type="Proteomes" id="UP000814033">
    <property type="component" value="Unassembled WGS sequence"/>
</dbReference>
<reference evidence="1" key="2">
    <citation type="journal article" date="2022" name="New Phytol.">
        <title>Evolutionary transition to the ectomycorrhizal habit in the genomes of a hyperdiverse lineage of mushroom-forming fungi.</title>
        <authorList>
            <person name="Looney B."/>
            <person name="Miyauchi S."/>
            <person name="Morin E."/>
            <person name="Drula E."/>
            <person name="Courty P.E."/>
            <person name="Kohler A."/>
            <person name="Kuo A."/>
            <person name="LaButti K."/>
            <person name="Pangilinan J."/>
            <person name="Lipzen A."/>
            <person name="Riley R."/>
            <person name="Andreopoulos W."/>
            <person name="He G."/>
            <person name="Johnson J."/>
            <person name="Nolan M."/>
            <person name="Tritt A."/>
            <person name="Barry K.W."/>
            <person name="Grigoriev I.V."/>
            <person name="Nagy L.G."/>
            <person name="Hibbett D."/>
            <person name="Henrissat B."/>
            <person name="Matheny P.B."/>
            <person name="Labbe J."/>
            <person name="Martin F.M."/>
        </authorList>
    </citation>
    <scope>NUCLEOTIDE SEQUENCE</scope>
    <source>
        <strain evidence="1">FP105234-sp</strain>
    </source>
</reference>